<evidence type="ECO:0000259" key="5">
    <source>
        <dbReference type="Pfam" id="PF00707"/>
    </source>
</evidence>
<dbReference type="RefSeq" id="WP_168105199.1">
    <property type="nucleotide sequence ID" value="NZ_CP051215.1"/>
</dbReference>
<comment type="similarity">
    <text evidence="1">Belongs to the IF-3 family.</text>
</comment>
<dbReference type="EMBL" id="JAAVVK010000002">
    <property type="protein sequence ID" value="NKE38728.1"/>
    <property type="molecule type" value="Genomic_DNA"/>
</dbReference>
<dbReference type="InterPro" id="IPR019814">
    <property type="entry name" value="Translation_initiation_fac_3_N"/>
</dbReference>
<proteinExistence type="inferred from homology"/>
<sequence length="182" mass="21315">MVNKKQDEFWNEKIPFQEFLVIDQEGKNLGVMKKDDALAKAYSLNLDLLCISPNAKPAVCKIVNYDHYRFQQEQKDKQQRKSQRASVVKEKEVRLTVNIGMHDLKVKAKKAREFLLKGDKVKVSLKYKGREIQYRELGFEKIRAFYDEVSDIALCDKDLSNLEKTKFDGNFLNIYLTLKTKD</sequence>
<evidence type="ECO:0000256" key="3">
    <source>
        <dbReference type="ARBA" id="ARBA00022917"/>
    </source>
</evidence>
<dbReference type="Gene3D" id="3.30.110.10">
    <property type="entry name" value="Translation initiation factor 3 (IF-3), C-terminal domain"/>
    <property type="match status" value="1"/>
</dbReference>
<dbReference type="SUPFAM" id="SSF54364">
    <property type="entry name" value="Translation initiation factor IF3, N-terminal domain"/>
    <property type="match status" value="1"/>
</dbReference>
<evidence type="ECO:0000259" key="6">
    <source>
        <dbReference type="Pfam" id="PF05198"/>
    </source>
</evidence>
<dbReference type="Pfam" id="PF00707">
    <property type="entry name" value="IF3_C"/>
    <property type="match status" value="1"/>
</dbReference>
<protein>
    <recommendedName>
        <fullName evidence="4">Translation initiation factor IF-3</fullName>
    </recommendedName>
</protein>
<gene>
    <name evidence="7" type="ORF">HER12_03090</name>
</gene>
<dbReference type="AlphaFoldDB" id="A0A846UE15"/>
<organism evidence="7 8">
    <name type="scientific">Spiroplasma platyhelix PALS-1</name>
    <dbReference type="NCBI Taxonomy" id="1276218"/>
    <lineage>
        <taxon>Bacteria</taxon>
        <taxon>Bacillati</taxon>
        <taxon>Mycoplasmatota</taxon>
        <taxon>Mollicutes</taxon>
        <taxon>Entomoplasmatales</taxon>
        <taxon>Spiroplasmataceae</taxon>
        <taxon>Spiroplasma</taxon>
    </lineage>
</organism>
<comment type="caution">
    <text evidence="7">The sequence shown here is derived from an EMBL/GenBank/DDBJ whole genome shotgun (WGS) entry which is preliminary data.</text>
</comment>
<feature type="domain" description="Translation initiation factor 3 C-terminal" evidence="5">
    <location>
        <begin position="89"/>
        <end position="159"/>
    </location>
</feature>
<evidence type="ECO:0000256" key="1">
    <source>
        <dbReference type="ARBA" id="ARBA00005439"/>
    </source>
</evidence>
<evidence type="ECO:0000256" key="2">
    <source>
        <dbReference type="ARBA" id="ARBA00022540"/>
    </source>
</evidence>
<dbReference type="GO" id="GO:0043022">
    <property type="term" value="F:ribosome binding"/>
    <property type="evidence" value="ECO:0007669"/>
    <property type="project" value="TreeGrafter"/>
</dbReference>
<accession>A0A846UE15</accession>
<keyword evidence="2 7" id="KW-0396">Initiation factor</keyword>
<evidence type="ECO:0000313" key="8">
    <source>
        <dbReference type="Proteomes" id="UP000584587"/>
    </source>
</evidence>
<dbReference type="GO" id="GO:0016020">
    <property type="term" value="C:membrane"/>
    <property type="evidence" value="ECO:0007669"/>
    <property type="project" value="TreeGrafter"/>
</dbReference>
<dbReference type="Gene3D" id="3.10.20.80">
    <property type="entry name" value="Translation initiation factor 3 (IF-3), N-terminal domain"/>
    <property type="match status" value="1"/>
</dbReference>
<dbReference type="InterPro" id="IPR036788">
    <property type="entry name" value="T_IF-3_C_sf"/>
</dbReference>
<dbReference type="PANTHER" id="PTHR10938">
    <property type="entry name" value="TRANSLATION INITIATION FACTOR IF-3"/>
    <property type="match status" value="1"/>
</dbReference>
<dbReference type="InterPro" id="IPR001288">
    <property type="entry name" value="Translation_initiation_fac_3"/>
</dbReference>
<reference evidence="7 8" key="1">
    <citation type="submission" date="2020-04" db="EMBL/GenBank/DDBJ databases">
        <title>Complete genome sequence of Spiroplasma platyhelix ATCC 51748, an insect isolate.</title>
        <authorList>
            <person name="Green E.A."/>
            <person name="Klassen J.L."/>
        </authorList>
    </citation>
    <scope>NUCLEOTIDE SEQUENCE [LARGE SCALE GENOMIC DNA]</scope>
    <source>
        <strain evidence="7 8">PALS-1</strain>
    </source>
</reference>
<dbReference type="Proteomes" id="UP000584587">
    <property type="component" value="Unassembled WGS sequence"/>
</dbReference>
<feature type="domain" description="Translation initiation factor 3 N-terminal" evidence="6">
    <location>
        <begin position="11"/>
        <end position="79"/>
    </location>
</feature>
<dbReference type="GO" id="GO:0005829">
    <property type="term" value="C:cytosol"/>
    <property type="evidence" value="ECO:0007669"/>
    <property type="project" value="TreeGrafter"/>
</dbReference>
<name>A0A846UE15_9MOLU</name>
<dbReference type="SUPFAM" id="SSF55200">
    <property type="entry name" value="Translation initiation factor IF3, C-terminal domain"/>
    <property type="match status" value="1"/>
</dbReference>
<dbReference type="GO" id="GO:0032790">
    <property type="term" value="P:ribosome disassembly"/>
    <property type="evidence" value="ECO:0007669"/>
    <property type="project" value="TreeGrafter"/>
</dbReference>
<keyword evidence="3" id="KW-0648">Protein biosynthesis</keyword>
<dbReference type="NCBIfam" id="TIGR00168">
    <property type="entry name" value="infC"/>
    <property type="match status" value="1"/>
</dbReference>
<dbReference type="InterPro" id="IPR019815">
    <property type="entry name" value="Translation_initiation_fac_3_C"/>
</dbReference>
<keyword evidence="8" id="KW-1185">Reference proteome</keyword>
<evidence type="ECO:0000256" key="4">
    <source>
        <dbReference type="NCBIfam" id="TIGR00168"/>
    </source>
</evidence>
<dbReference type="InterPro" id="IPR036787">
    <property type="entry name" value="T_IF-3_N_sf"/>
</dbReference>
<dbReference type="GO" id="GO:0003743">
    <property type="term" value="F:translation initiation factor activity"/>
    <property type="evidence" value="ECO:0007669"/>
    <property type="project" value="UniProtKB-UniRule"/>
</dbReference>
<dbReference type="Pfam" id="PF05198">
    <property type="entry name" value="IF3_N"/>
    <property type="match status" value="1"/>
</dbReference>
<evidence type="ECO:0000313" key="7">
    <source>
        <dbReference type="EMBL" id="NKE38728.1"/>
    </source>
</evidence>
<dbReference type="PANTHER" id="PTHR10938:SF0">
    <property type="entry name" value="TRANSLATION INITIATION FACTOR IF-3, MITOCHONDRIAL"/>
    <property type="match status" value="1"/>
</dbReference>